<sequence length="69" mass="7577">MKLSVIKPLMALIASILMCLLFALNFSGISHHSALSAVNPLIKIEGRSVVVQINDTTLQIDSTLIRRIF</sequence>
<accession>A0ABV2BX38</accession>
<organism evidence="1 2">
    <name type="scientific">Aliikangiella maris</name>
    <dbReference type="NCBI Taxonomy" id="3162458"/>
    <lineage>
        <taxon>Bacteria</taxon>
        <taxon>Pseudomonadati</taxon>
        <taxon>Pseudomonadota</taxon>
        <taxon>Gammaproteobacteria</taxon>
        <taxon>Oceanospirillales</taxon>
        <taxon>Pleioneaceae</taxon>
        <taxon>Aliikangiella</taxon>
    </lineage>
</organism>
<dbReference type="EMBL" id="JBEVCJ010000022">
    <property type="protein sequence ID" value="MET1256486.1"/>
    <property type="molecule type" value="Genomic_DNA"/>
</dbReference>
<protein>
    <submittedName>
        <fullName evidence="1">Uncharacterized protein</fullName>
    </submittedName>
</protein>
<evidence type="ECO:0000313" key="2">
    <source>
        <dbReference type="Proteomes" id="UP001548189"/>
    </source>
</evidence>
<proteinExistence type="predicted"/>
<keyword evidence="2" id="KW-1185">Reference proteome</keyword>
<dbReference type="Proteomes" id="UP001548189">
    <property type="component" value="Unassembled WGS sequence"/>
</dbReference>
<dbReference type="RefSeq" id="WP_353897072.1">
    <property type="nucleotide sequence ID" value="NZ_JBEVCJ010000022.1"/>
</dbReference>
<gene>
    <name evidence="1" type="ORF">ABVT43_15200</name>
</gene>
<reference evidence="1 2" key="1">
    <citation type="submission" date="2024-06" db="EMBL/GenBank/DDBJ databases">
        <authorList>
            <person name="Li F."/>
        </authorList>
    </citation>
    <scope>NUCLEOTIDE SEQUENCE [LARGE SCALE GENOMIC DNA]</scope>
    <source>
        <strain evidence="1 2">GXAS 311</strain>
    </source>
</reference>
<evidence type="ECO:0000313" key="1">
    <source>
        <dbReference type="EMBL" id="MET1256486.1"/>
    </source>
</evidence>
<name>A0ABV2BX38_9GAMM</name>
<comment type="caution">
    <text evidence="1">The sequence shown here is derived from an EMBL/GenBank/DDBJ whole genome shotgun (WGS) entry which is preliminary data.</text>
</comment>